<gene>
    <name evidence="3" type="ORF">HINF_LOCUS60382</name>
    <name evidence="2" type="ORF">HINF_LOCUS65925</name>
</gene>
<sequence>MYTFIFTLLIIRSLFLTFSHYSSNRKSQYFSAQSLSRANISIYYNQVVVEDLYFVWFSARLPLIRLSLDSYQSSQRQLQRQLPRSIIFDQVPNLLKLSEEVIQSENPRR</sequence>
<reference evidence="2" key="1">
    <citation type="submission" date="2023-06" db="EMBL/GenBank/DDBJ databases">
        <authorList>
            <person name="Kurt Z."/>
        </authorList>
    </citation>
    <scope>NUCLEOTIDE SEQUENCE</scope>
</reference>
<proteinExistence type="predicted"/>
<dbReference type="Proteomes" id="UP001642409">
    <property type="component" value="Unassembled WGS sequence"/>
</dbReference>
<dbReference type="EMBL" id="CAXDID020000353">
    <property type="protein sequence ID" value="CAL6081520.1"/>
    <property type="molecule type" value="Genomic_DNA"/>
</dbReference>
<feature type="signal peptide" evidence="1">
    <location>
        <begin position="1"/>
        <end position="19"/>
    </location>
</feature>
<dbReference type="EMBL" id="CATOUU010001184">
    <property type="protein sequence ID" value="CAI9978280.1"/>
    <property type="molecule type" value="Genomic_DNA"/>
</dbReference>
<evidence type="ECO:0000313" key="2">
    <source>
        <dbReference type="EMBL" id="CAI9978280.1"/>
    </source>
</evidence>
<evidence type="ECO:0000313" key="3">
    <source>
        <dbReference type="EMBL" id="CAL6081520.1"/>
    </source>
</evidence>
<reference evidence="3 4" key="2">
    <citation type="submission" date="2024-07" db="EMBL/GenBank/DDBJ databases">
        <authorList>
            <person name="Akdeniz Z."/>
        </authorList>
    </citation>
    <scope>NUCLEOTIDE SEQUENCE [LARGE SCALE GENOMIC DNA]</scope>
</reference>
<name>A0AA86UZD8_9EUKA</name>
<accession>A0AA86UZD8</accession>
<dbReference type="AlphaFoldDB" id="A0AA86UZD8"/>
<evidence type="ECO:0000256" key="1">
    <source>
        <dbReference type="SAM" id="SignalP"/>
    </source>
</evidence>
<protein>
    <submittedName>
        <fullName evidence="3">Hypothetical_protein</fullName>
    </submittedName>
</protein>
<comment type="caution">
    <text evidence="2">The sequence shown here is derived from an EMBL/GenBank/DDBJ whole genome shotgun (WGS) entry which is preliminary data.</text>
</comment>
<feature type="chain" id="PRO_5041645313" evidence="1">
    <location>
        <begin position="20"/>
        <end position="109"/>
    </location>
</feature>
<evidence type="ECO:0000313" key="4">
    <source>
        <dbReference type="Proteomes" id="UP001642409"/>
    </source>
</evidence>
<organism evidence="2">
    <name type="scientific">Hexamita inflata</name>
    <dbReference type="NCBI Taxonomy" id="28002"/>
    <lineage>
        <taxon>Eukaryota</taxon>
        <taxon>Metamonada</taxon>
        <taxon>Diplomonadida</taxon>
        <taxon>Hexamitidae</taxon>
        <taxon>Hexamitinae</taxon>
        <taxon>Hexamita</taxon>
    </lineage>
</organism>
<keyword evidence="4" id="KW-1185">Reference proteome</keyword>
<keyword evidence="1" id="KW-0732">Signal</keyword>